<accession>A0AC58IC06</accession>
<evidence type="ECO:0000313" key="2">
    <source>
        <dbReference type="RefSeq" id="XP_073791762.1"/>
    </source>
</evidence>
<dbReference type="RefSeq" id="XP_073791762.1">
    <property type="nucleotide sequence ID" value="XM_073935661.1"/>
</dbReference>
<gene>
    <name evidence="2" type="primary">LOC101883468</name>
</gene>
<sequence length="399" mass="46929">MSWSKGKVKYGAYYDDLEMDEETPLIRAQNGKKPGFTYEADSIEKPRLMVLGCDDALMDKACATILGERENRDAFKFRPLIPRKASVGGRKVSVLKTPSYWLEHLKSYYIFSNGVKSITYEINHFVDIQLYPGPHAFLLVLKNMKNSGKEHYLLRALRDVFGKEILDFCMVIFLYEDRYSDPQRNKCLKKCKNRHHLLQNTDESVNQLLEKIDTMTQQKSSRFYTNYLESFRKAESYFREEFNAEYVERENKLRGEKETAEKKIKEMREQHTKKVTELNERIKDEQNGFKIREIQLKKELNALKIRENQLKKKLIDSKIKEDQSDKLLVTDDLYTTGNYEEQNEELVKRDKKLDERQRNLDARPKELKAGERKLTQRDAESSEHPQTTAETPSASSESE</sequence>
<reference evidence="2" key="1">
    <citation type="submission" date="2025-08" db="UniProtKB">
        <authorList>
            <consortium name="RefSeq"/>
        </authorList>
    </citation>
    <scope>IDENTIFICATION</scope>
    <source>
        <strain evidence="2">Tuebingen</strain>
        <tissue evidence="2">Fibroblasts and whole tissue</tissue>
    </source>
</reference>
<evidence type="ECO:0000313" key="1">
    <source>
        <dbReference type="Proteomes" id="UP000000437"/>
    </source>
</evidence>
<proteinExistence type="predicted"/>
<name>A0AC58IC06_DANRE</name>
<protein>
    <submittedName>
        <fullName evidence="2">Uncharacterized protein isoform X1</fullName>
    </submittedName>
</protein>
<organism evidence="1 2">
    <name type="scientific">Danio rerio</name>
    <name type="common">Zebrafish</name>
    <name type="synonym">Brachydanio rerio</name>
    <dbReference type="NCBI Taxonomy" id="7955"/>
    <lineage>
        <taxon>Eukaryota</taxon>
        <taxon>Metazoa</taxon>
        <taxon>Chordata</taxon>
        <taxon>Craniata</taxon>
        <taxon>Vertebrata</taxon>
        <taxon>Euteleostomi</taxon>
        <taxon>Actinopterygii</taxon>
        <taxon>Neopterygii</taxon>
        <taxon>Teleostei</taxon>
        <taxon>Ostariophysi</taxon>
        <taxon>Cypriniformes</taxon>
        <taxon>Danionidae</taxon>
        <taxon>Danioninae</taxon>
        <taxon>Danio</taxon>
    </lineage>
</organism>
<keyword evidence="1" id="KW-1185">Reference proteome</keyword>
<dbReference type="Proteomes" id="UP000000437">
    <property type="component" value="Chromosome 21"/>
</dbReference>